<sequence length="185" mass="20423">MPITTMMPAGSPEKDPPPGFVGFCLRFGDQCSSAKDEAPVVALTPAVWSEIAQVNRHVNADIWPEEDRTHYGRAEYWTIPTDGYGDCDDYALTKRQQLAKLGLPMKALRMAVAITPQNDRHAVLTVATDHGDFVLDNLTDDIRGWEKTGYRWLARQDAANDWGWVTLDSSMKGIGLATAETGAQN</sequence>
<reference evidence="1 2" key="1">
    <citation type="submission" date="2020-03" db="EMBL/GenBank/DDBJ databases">
        <title>Genomic Encyclopedia of Type Strains, Phase IV (KMG-IV): sequencing the most valuable type-strain genomes for metagenomic binning, comparative biology and taxonomic classification.</title>
        <authorList>
            <person name="Goeker M."/>
        </authorList>
    </citation>
    <scope>NUCLEOTIDE SEQUENCE [LARGE SCALE GENOMIC DNA]</scope>
    <source>
        <strain evidence="1 2">DSM 19867</strain>
    </source>
</reference>
<protein>
    <submittedName>
        <fullName evidence="1">Putative transglutaminase-like cysteine proteinase</fullName>
    </submittedName>
</protein>
<dbReference type="EMBL" id="JAASRM010000001">
    <property type="protein sequence ID" value="NIK86774.1"/>
    <property type="molecule type" value="Genomic_DNA"/>
</dbReference>
<dbReference type="Proteomes" id="UP000570514">
    <property type="component" value="Unassembled WGS sequence"/>
</dbReference>
<dbReference type="PANTHER" id="PTHR39327">
    <property type="match status" value="1"/>
</dbReference>
<dbReference type="InterPro" id="IPR010319">
    <property type="entry name" value="Transglutaminase-like_Cys_pept"/>
</dbReference>
<organism evidence="1 2">
    <name type="scientific">Rhizomicrobium palustre</name>
    <dbReference type="NCBI Taxonomy" id="189966"/>
    <lineage>
        <taxon>Bacteria</taxon>
        <taxon>Pseudomonadati</taxon>
        <taxon>Pseudomonadota</taxon>
        <taxon>Alphaproteobacteria</taxon>
        <taxon>Micropepsales</taxon>
        <taxon>Micropepsaceae</taxon>
        <taxon>Rhizomicrobium</taxon>
    </lineage>
</organism>
<dbReference type="PANTHER" id="PTHR39327:SF1">
    <property type="entry name" value="BLR5470 PROTEIN"/>
    <property type="match status" value="1"/>
</dbReference>
<accession>A0A846MTL1</accession>
<dbReference type="Gene3D" id="3.10.620.30">
    <property type="match status" value="1"/>
</dbReference>
<dbReference type="Pfam" id="PF06035">
    <property type="entry name" value="Peptidase_C93"/>
    <property type="match status" value="1"/>
</dbReference>
<comment type="caution">
    <text evidence="1">The sequence shown here is derived from an EMBL/GenBank/DDBJ whole genome shotgun (WGS) entry which is preliminary data.</text>
</comment>
<evidence type="ECO:0000313" key="1">
    <source>
        <dbReference type="EMBL" id="NIK86774.1"/>
    </source>
</evidence>
<proteinExistence type="predicted"/>
<name>A0A846MTL1_9PROT</name>
<dbReference type="AlphaFoldDB" id="A0A846MTL1"/>
<keyword evidence="2" id="KW-1185">Reference proteome</keyword>
<dbReference type="RefSeq" id="WP_167079790.1">
    <property type="nucleotide sequence ID" value="NZ_BAAADC010000001.1"/>
</dbReference>
<evidence type="ECO:0000313" key="2">
    <source>
        <dbReference type="Proteomes" id="UP000570514"/>
    </source>
</evidence>
<gene>
    <name evidence="1" type="ORF">FHS83_000092</name>
</gene>